<name>A0A1M5HKF7_9FLAO</name>
<accession>A0A1M5HKF7</accession>
<protein>
    <submittedName>
        <fullName evidence="1">Uncharacterized protein</fullName>
    </submittedName>
</protein>
<keyword evidence="2" id="KW-1185">Reference proteome</keyword>
<gene>
    <name evidence="1" type="ORF">SAMN04488116_0033</name>
</gene>
<proteinExistence type="predicted"/>
<reference evidence="2" key="1">
    <citation type="submission" date="2016-11" db="EMBL/GenBank/DDBJ databases">
        <authorList>
            <person name="Varghese N."/>
            <person name="Submissions S."/>
        </authorList>
    </citation>
    <scope>NUCLEOTIDE SEQUENCE [LARGE SCALE GENOMIC DNA]</scope>
    <source>
        <strain evidence="2">DSM 22638</strain>
    </source>
</reference>
<evidence type="ECO:0000313" key="2">
    <source>
        <dbReference type="Proteomes" id="UP000184532"/>
    </source>
</evidence>
<dbReference type="STRING" id="570519.SAMN04488116_0033"/>
<evidence type="ECO:0000313" key="1">
    <source>
        <dbReference type="EMBL" id="SHG16446.1"/>
    </source>
</evidence>
<dbReference type="EMBL" id="FQWL01000001">
    <property type="protein sequence ID" value="SHG16446.1"/>
    <property type="molecule type" value="Genomic_DNA"/>
</dbReference>
<dbReference type="AlphaFoldDB" id="A0A1M5HKF7"/>
<sequence length="297" mass="34119">MSFKDTLDSINRCFAKNVEKDLPTIDDFSSDLIAGFNNGNFELLESFSNKTKDVYLKSVSKRILAIKSIQKARSTDSELNIKKTWKWIYESLKVIPTTATISSIGSQGFLSIPLFKYDREMEGFDFIRLHIWDNSLDKYFDKKKSNTFSIHTHSFLAQSWVLVGKIVNNRFRVKENHENKNASLFTVEYNKTLNEINQHTSVAVNTEKNVNVKQISNEVYSPFSSYNIKHGYYHQSKSLGINGLSATFFSFTSKFGIADNSFVVGPMDIKESKINRKMHIDATYLIEQLNTIIEGYE</sequence>
<dbReference type="Proteomes" id="UP000184532">
    <property type="component" value="Unassembled WGS sequence"/>
</dbReference>
<dbReference type="RefSeq" id="WP_073175911.1">
    <property type="nucleotide sequence ID" value="NZ_FQWL01000001.1"/>
</dbReference>
<organism evidence="1 2">
    <name type="scientific">Flagellimonas flava</name>
    <dbReference type="NCBI Taxonomy" id="570519"/>
    <lineage>
        <taxon>Bacteria</taxon>
        <taxon>Pseudomonadati</taxon>
        <taxon>Bacteroidota</taxon>
        <taxon>Flavobacteriia</taxon>
        <taxon>Flavobacteriales</taxon>
        <taxon>Flavobacteriaceae</taxon>
        <taxon>Flagellimonas</taxon>
    </lineage>
</organism>